<dbReference type="InterPro" id="IPR035901">
    <property type="entry name" value="GIY-YIG_endonuc_sf"/>
</dbReference>
<dbReference type="PROSITE" id="PS50164">
    <property type="entry name" value="GIY_YIG"/>
    <property type="match status" value="1"/>
</dbReference>
<gene>
    <name evidence="2" type="ORF">PBV87_13045</name>
</gene>
<dbReference type="Proteomes" id="UP001169242">
    <property type="component" value="Unassembled WGS sequence"/>
</dbReference>
<dbReference type="InterPro" id="IPR050066">
    <property type="entry name" value="UvrABC_protein_C"/>
</dbReference>
<dbReference type="Gene3D" id="3.40.1440.10">
    <property type="entry name" value="GIY-YIG endonuclease"/>
    <property type="match status" value="1"/>
</dbReference>
<sequence>MLDEKGNILYIGKSIALKKRINSYLAKEIKRNNKIKQMLAWLWDVEVFYTDTELDALLLECKWIKAYRPLYNTALMQTERYGYLILEDGPHYRLRWSRTKPDTALRIIGPLTHPSLSRQAEEFFKSQYPFMDCKIQEEACAKVVFNKCQGYCKEAERKKRIEFIHELLSPGSSLPSMLMKQIETYSEKWEFEKAQQFYGYLKSINYIRGIEQMTNKLCSQNVIGRLPIEGTLFYKYYLIINGSILYTKVGMLYEENEIIQALRAYKNSQQEKEIFNIHKENIDEIKILYSFIERKMHRIEV</sequence>
<dbReference type="CDD" id="cd10434">
    <property type="entry name" value="GIY-YIG_UvrC_Cho"/>
    <property type="match status" value="1"/>
</dbReference>
<evidence type="ECO:0000259" key="1">
    <source>
        <dbReference type="PROSITE" id="PS50164"/>
    </source>
</evidence>
<dbReference type="Pfam" id="PF01541">
    <property type="entry name" value="GIY-YIG"/>
    <property type="match status" value="1"/>
</dbReference>
<dbReference type="SMART" id="SM00465">
    <property type="entry name" value="GIYc"/>
    <property type="match status" value="1"/>
</dbReference>
<dbReference type="PANTHER" id="PTHR30562">
    <property type="entry name" value="UVRC/OXIDOREDUCTASE"/>
    <property type="match status" value="1"/>
</dbReference>
<dbReference type="EMBL" id="JAQIFT010000048">
    <property type="protein sequence ID" value="MDA3732416.1"/>
    <property type="molecule type" value="Genomic_DNA"/>
</dbReference>
<reference evidence="2" key="1">
    <citation type="journal article" date="2023" name="Int. J. Syst. Evol. Microbiol.">
        <title>&lt;i&gt;Holtiella tumoricola&lt;/i&gt; gen. nov. sp. nov., isolated from a human clinical sample.</title>
        <authorList>
            <person name="Allen-Vercoe E."/>
            <person name="Daigneault M.C."/>
            <person name="Vancuren S.J."/>
            <person name="Cochrane K."/>
            <person name="O'Neal L.L."/>
            <person name="Sankaranarayanan K."/>
            <person name="Lawson P.A."/>
        </authorList>
    </citation>
    <scope>NUCLEOTIDE SEQUENCE</scope>
    <source>
        <strain evidence="2">CC70A</strain>
    </source>
</reference>
<accession>A0AA42DPH6</accession>
<dbReference type="SUPFAM" id="SSF82771">
    <property type="entry name" value="GIY-YIG endonuclease"/>
    <property type="match status" value="1"/>
</dbReference>
<dbReference type="PANTHER" id="PTHR30562:SF1">
    <property type="entry name" value="UVRABC SYSTEM PROTEIN C"/>
    <property type="match status" value="1"/>
</dbReference>
<proteinExistence type="predicted"/>
<protein>
    <submittedName>
        <fullName evidence="2">GIY-YIG nuclease family protein</fullName>
    </submittedName>
</protein>
<organism evidence="2 3">
    <name type="scientific">Holtiella tumoricola</name>
    <dbReference type="NCBI Taxonomy" id="3018743"/>
    <lineage>
        <taxon>Bacteria</taxon>
        <taxon>Bacillati</taxon>
        <taxon>Bacillota</taxon>
        <taxon>Clostridia</taxon>
        <taxon>Lachnospirales</taxon>
        <taxon>Cellulosilyticaceae</taxon>
        <taxon>Holtiella</taxon>
    </lineage>
</organism>
<dbReference type="InterPro" id="IPR047296">
    <property type="entry name" value="GIY-YIG_UvrC_Cho"/>
</dbReference>
<dbReference type="InterPro" id="IPR000305">
    <property type="entry name" value="GIY-YIG_endonuc"/>
</dbReference>
<evidence type="ECO:0000313" key="2">
    <source>
        <dbReference type="EMBL" id="MDA3732416.1"/>
    </source>
</evidence>
<comment type="caution">
    <text evidence="2">The sequence shown here is derived from an EMBL/GenBank/DDBJ whole genome shotgun (WGS) entry which is preliminary data.</text>
</comment>
<dbReference type="AlphaFoldDB" id="A0AA42DPH6"/>
<evidence type="ECO:0000313" key="3">
    <source>
        <dbReference type="Proteomes" id="UP001169242"/>
    </source>
</evidence>
<dbReference type="GO" id="GO:0009380">
    <property type="term" value="C:excinuclease repair complex"/>
    <property type="evidence" value="ECO:0007669"/>
    <property type="project" value="TreeGrafter"/>
</dbReference>
<name>A0AA42DPH6_9FIRM</name>
<dbReference type="GO" id="GO:0006289">
    <property type="term" value="P:nucleotide-excision repair"/>
    <property type="evidence" value="ECO:0007669"/>
    <property type="project" value="InterPro"/>
</dbReference>
<feature type="domain" description="GIY-YIG" evidence="1">
    <location>
        <begin position="1"/>
        <end position="73"/>
    </location>
</feature>
<keyword evidence="3" id="KW-1185">Reference proteome</keyword>